<comment type="caution">
    <text evidence="1">The sequence shown here is derived from an EMBL/GenBank/DDBJ whole genome shotgun (WGS) entry which is preliminary data.</text>
</comment>
<evidence type="ECO:0000313" key="2">
    <source>
        <dbReference type="Proteomes" id="UP000216133"/>
    </source>
</evidence>
<dbReference type="EMBL" id="NPBS01000550">
    <property type="protein sequence ID" value="PAF14491.1"/>
    <property type="molecule type" value="Genomic_DNA"/>
</dbReference>
<name>A0A268R4P0_SHOCL</name>
<dbReference type="Proteomes" id="UP000216133">
    <property type="component" value="Unassembled WGS sequence"/>
</dbReference>
<feature type="non-terminal residue" evidence="1">
    <location>
        <position position="1"/>
    </location>
</feature>
<reference evidence="1 2" key="1">
    <citation type="submission" date="2017-07" db="EMBL/GenBank/DDBJ databases">
        <title>Isolation and whole genome analysis of endospore-forming bacteria from heroin.</title>
        <authorList>
            <person name="Kalinowski J."/>
            <person name="Ahrens B."/>
            <person name="Al-Dilaimi A."/>
            <person name="Winkler A."/>
            <person name="Wibberg D."/>
            <person name="Schleenbecker U."/>
            <person name="Ruckert C."/>
            <person name="Wolfel R."/>
            <person name="Grass G."/>
        </authorList>
    </citation>
    <scope>NUCLEOTIDE SEQUENCE [LARGE SCALE GENOMIC DNA]</scope>
    <source>
        <strain evidence="1 2">7523-2</strain>
    </source>
</reference>
<dbReference type="AlphaFoldDB" id="A0A268R4P0"/>
<protein>
    <submittedName>
        <fullName evidence="1">Uncharacterized protein</fullName>
    </submittedName>
</protein>
<accession>A0A268R4P0</accession>
<organism evidence="1 2">
    <name type="scientific">Shouchella clausii</name>
    <name type="common">Alkalihalobacillus clausii</name>
    <dbReference type="NCBI Taxonomy" id="79880"/>
    <lineage>
        <taxon>Bacteria</taxon>
        <taxon>Bacillati</taxon>
        <taxon>Bacillota</taxon>
        <taxon>Bacilli</taxon>
        <taxon>Bacillales</taxon>
        <taxon>Bacillaceae</taxon>
        <taxon>Shouchella</taxon>
    </lineage>
</organism>
<gene>
    <name evidence="1" type="ORF">CHH61_24445</name>
</gene>
<evidence type="ECO:0000313" key="1">
    <source>
        <dbReference type="EMBL" id="PAF14491.1"/>
    </source>
</evidence>
<sequence>TDLTYELLQRWEAISEVIPTIDYPEEAIEQEGWLNVYNTFAYNRFDAEDASKKITKGEEGETPDSMVINDYLLYGSVYNDYFR</sequence>
<proteinExistence type="predicted"/>
<feature type="non-terminal residue" evidence="1">
    <location>
        <position position="83"/>
    </location>
</feature>